<dbReference type="Pfam" id="PF01507">
    <property type="entry name" value="PAPS_reduct"/>
    <property type="match status" value="1"/>
</dbReference>
<proteinExistence type="predicted"/>
<organism evidence="15 16">
    <name type="scientific">Laetiporus sulphureus 93-53</name>
    <dbReference type="NCBI Taxonomy" id="1314785"/>
    <lineage>
        <taxon>Eukaryota</taxon>
        <taxon>Fungi</taxon>
        <taxon>Dikarya</taxon>
        <taxon>Basidiomycota</taxon>
        <taxon>Agaricomycotina</taxon>
        <taxon>Agaricomycetes</taxon>
        <taxon>Polyporales</taxon>
        <taxon>Laetiporus</taxon>
    </lineage>
</organism>
<name>A0A165BNB0_9APHY</name>
<dbReference type="InParanoid" id="A0A165BNB0"/>
<evidence type="ECO:0000256" key="11">
    <source>
        <dbReference type="ARBA" id="ARBA00031871"/>
    </source>
</evidence>
<dbReference type="Gene3D" id="3.40.50.620">
    <property type="entry name" value="HUPs"/>
    <property type="match status" value="1"/>
</dbReference>
<feature type="domain" description="Phosphoadenosine phosphosulphate reductase" evidence="14">
    <location>
        <begin position="46"/>
        <end position="239"/>
    </location>
</feature>
<dbReference type="PANTHER" id="PTHR23293:SF9">
    <property type="entry name" value="FAD SYNTHASE"/>
    <property type="match status" value="1"/>
</dbReference>
<dbReference type="GO" id="GO:0016787">
    <property type="term" value="F:hydrolase activity"/>
    <property type="evidence" value="ECO:0007669"/>
    <property type="project" value="UniProtKB-KW"/>
</dbReference>
<keyword evidence="15" id="KW-0378">Hydrolase</keyword>
<evidence type="ECO:0000313" key="15">
    <source>
        <dbReference type="EMBL" id="KZT01354.1"/>
    </source>
</evidence>
<evidence type="ECO:0000313" key="16">
    <source>
        <dbReference type="Proteomes" id="UP000076871"/>
    </source>
</evidence>
<feature type="region of interest" description="Disordered" evidence="13">
    <location>
        <begin position="268"/>
        <end position="296"/>
    </location>
</feature>
<dbReference type="EMBL" id="KV427666">
    <property type="protein sequence ID" value="KZT01354.1"/>
    <property type="molecule type" value="Genomic_DNA"/>
</dbReference>
<dbReference type="GO" id="GO:0005524">
    <property type="term" value="F:ATP binding"/>
    <property type="evidence" value="ECO:0007669"/>
    <property type="project" value="UniProtKB-KW"/>
</dbReference>
<comment type="pathway">
    <text evidence="1">Cofactor biosynthesis; FAD biosynthesis; FAD from FMN: step 1/1.</text>
</comment>
<dbReference type="PANTHER" id="PTHR23293">
    <property type="entry name" value="FAD SYNTHETASE-RELATED FMN ADENYLYLTRANSFERASE"/>
    <property type="match status" value="1"/>
</dbReference>
<keyword evidence="6" id="KW-0548">Nucleotidyltransferase</keyword>
<feature type="region of interest" description="Disordered" evidence="13">
    <location>
        <begin position="123"/>
        <end position="147"/>
    </location>
</feature>
<keyword evidence="4" id="KW-0288">FMN</keyword>
<keyword evidence="3" id="KW-0285">Flavoprotein</keyword>
<evidence type="ECO:0000256" key="12">
    <source>
        <dbReference type="ARBA" id="ARBA00049494"/>
    </source>
</evidence>
<evidence type="ECO:0000256" key="4">
    <source>
        <dbReference type="ARBA" id="ARBA00022643"/>
    </source>
</evidence>
<feature type="compositionally biased region" description="Basic and acidic residues" evidence="13">
    <location>
        <begin position="274"/>
        <end position="285"/>
    </location>
</feature>
<sequence>MATVNFKHVSQEVYALSSSSHSLAPLVREALTVIDDALDEFGLERLSLSFNGGKDCTVLLHLLAASLGRRNLASKRIPAVYIPVPSPFPQLESFVEETAREYHLDLFHCPLPEPELPVETIEAPTTPPSNGHGKGNEYIGPRPGTKVKGGEGMKRALQLYKERFPRIDAILIGTRKTDPDGAKLSFRSPTDADWPRFQRVNPILDWSYSAVWDYLRKLKVPYCNLYDEGYTSLGSTYNTFRNPALLIQPACTECLPPTATVVSEIPPLAMPHSHPTDLDNHHPHAPDTPVSDIPASDTISAFPLPDHIEIIPGDPGRVCIADANSINPLPDKLEMIRGDPSLTCHADATGVDPLPDRLQWIPGDPSALCIADACQCEPRYRPAYELLDENLERAGRASGIRLPM</sequence>
<dbReference type="CDD" id="cd23948">
    <property type="entry name" value="FAD_synthase"/>
    <property type="match status" value="1"/>
</dbReference>
<dbReference type="InterPro" id="IPR014729">
    <property type="entry name" value="Rossmann-like_a/b/a_fold"/>
</dbReference>
<evidence type="ECO:0000256" key="3">
    <source>
        <dbReference type="ARBA" id="ARBA00022630"/>
    </source>
</evidence>
<keyword evidence="7" id="KW-0547">Nucleotide-binding</keyword>
<dbReference type="GO" id="GO:0003919">
    <property type="term" value="F:FMN adenylyltransferase activity"/>
    <property type="evidence" value="ECO:0007669"/>
    <property type="project" value="UniProtKB-EC"/>
</dbReference>
<dbReference type="OrthoDB" id="270728at2759"/>
<gene>
    <name evidence="15" type="ORF">LAESUDRAFT_731346</name>
</gene>
<evidence type="ECO:0000259" key="14">
    <source>
        <dbReference type="Pfam" id="PF01507"/>
    </source>
</evidence>
<dbReference type="SUPFAM" id="SSF52402">
    <property type="entry name" value="Adenine nucleotide alpha hydrolases-like"/>
    <property type="match status" value="1"/>
</dbReference>
<dbReference type="EC" id="2.7.7.2" evidence="2"/>
<keyword evidence="8" id="KW-0274">FAD</keyword>
<evidence type="ECO:0000256" key="7">
    <source>
        <dbReference type="ARBA" id="ARBA00022741"/>
    </source>
</evidence>
<comment type="catalytic activity">
    <reaction evidence="12">
        <text>FMN + ATP + H(+) = FAD + diphosphate</text>
        <dbReference type="Rhea" id="RHEA:17237"/>
        <dbReference type="ChEBI" id="CHEBI:15378"/>
        <dbReference type="ChEBI" id="CHEBI:30616"/>
        <dbReference type="ChEBI" id="CHEBI:33019"/>
        <dbReference type="ChEBI" id="CHEBI:57692"/>
        <dbReference type="ChEBI" id="CHEBI:58210"/>
        <dbReference type="EC" id="2.7.7.2"/>
    </reaction>
</comment>
<keyword evidence="5" id="KW-0808">Transferase</keyword>
<reference evidence="15 16" key="1">
    <citation type="journal article" date="2016" name="Mol. Biol. Evol.">
        <title>Comparative Genomics of Early-Diverging Mushroom-Forming Fungi Provides Insights into the Origins of Lignocellulose Decay Capabilities.</title>
        <authorList>
            <person name="Nagy L.G."/>
            <person name="Riley R."/>
            <person name="Tritt A."/>
            <person name="Adam C."/>
            <person name="Daum C."/>
            <person name="Floudas D."/>
            <person name="Sun H."/>
            <person name="Yadav J.S."/>
            <person name="Pangilinan J."/>
            <person name="Larsson K.H."/>
            <person name="Matsuura K."/>
            <person name="Barry K."/>
            <person name="Labutti K."/>
            <person name="Kuo R."/>
            <person name="Ohm R.A."/>
            <person name="Bhattacharya S.S."/>
            <person name="Shirouzu T."/>
            <person name="Yoshinaga Y."/>
            <person name="Martin F.M."/>
            <person name="Grigoriev I.V."/>
            <person name="Hibbett D.S."/>
        </authorList>
    </citation>
    <scope>NUCLEOTIDE SEQUENCE [LARGE SCALE GENOMIC DNA]</scope>
    <source>
        <strain evidence="15 16">93-53</strain>
    </source>
</reference>
<keyword evidence="9" id="KW-0067">ATP-binding</keyword>
<evidence type="ECO:0000256" key="5">
    <source>
        <dbReference type="ARBA" id="ARBA00022679"/>
    </source>
</evidence>
<evidence type="ECO:0000256" key="6">
    <source>
        <dbReference type="ARBA" id="ARBA00022695"/>
    </source>
</evidence>
<dbReference type="RefSeq" id="XP_040759094.1">
    <property type="nucleotide sequence ID" value="XM_040910027.1"/>
</dbReference>
<dbReference type="GeneID" id="63827056"/>
<dbReference type="STRING" id="1314785.A0A165BNB0"/>
<dbReference type="Proteomes" id="UP000076871">
    <property type="component" value="Unassembled WGS sequence"/>
</dbReference>
<accession>A0A165BNB0</accession>
<evidence type="ECO:0000256" key="1">
    <source>
        <dbReference type="ARBA" id="ARBA00004726"/>
    </source>
</evidence>
<evidence type="ECO:0000256" key="10">
    <source>
        <dbReference type="ARBA" id="ARBA00031145"/>
    </source>
</evidence>
<protein>
    <recommendedName>
        <fullName evidence="2">FAD synthase</fullName>
        <ecNumber evidence="2">2.7.7.2</ecNumber>
    </recommendedName>
    <alternativeName>
        <fullName evidence="10">FAD pyrophosphorylase</fullName>
    </alternativeName>
    <alternativeName>
        <fullName evidence="11">FMN adenylyltransferase</fullName>
    </alternativeName>
</protein>
<dbReference type="AlphaFoldDB" id="A0A165BNB0"/>
<dbReference type="GO" id="GO:0006747">
    <property type="term" value="P:FAD biosynthetic process"/>
    <property type="evidence" value="ECO:0007669"/>
    <property type="project" value="TreeGrafter"/>
</dbReference>
<evidence type="ECO:0000256" key="13">
    <source>
        <dbReference type="SAM" id="MobiDB-lite"/>
    </source>
</evidence>
<dbReference type="FunCoup" id="A0A165BNB0">
    <property type="interactions" value="130"/>
</dbReference>
<evidence type="ECO:0000256" key="9">
    <source>
        <dbReference type="ARBA" id="ARBA00022840"/>
    </source>
</evidence>
<keyword evidence="16" id="KW-1185">Reference proteome</keyword>
<evidence type="ECO:0000256" key="2">
    <source>
        <dbReference type="ARBA" id="ARBA00012393"/>
    </source>
</evidence>
<evidence type="ECO:0000256" key="8">
    <source>
        <dbReference type="ARBA" id="ARBA00022827"/>
    </source>
</evidence>
<dbReference type="InterPro" id="IPR002500">
    <property type="entry name" value="PAPS_reduct_dom"/>
</dbReference>